<proteinExistence type="predicted"/>
<evidence type="ECO:0008006" key="3">
    <source>
        <dbReference type="Google" id="ProtNLM"/>
    </source>
</evidence>
<evidence type="ECO:0000313" key="1">
    <source>
        <dbReference type="EMBL" id="UUI70709.1"/>
    </source>
</evidence>
<sequence>MTKEMPLTFTRGATLVGTLVLGALLTSCGTTGPAEPDVPDGWTTHTVGDVTFSTPGTWEVDESEGALVVRRGSDATDAMASVVLVPEPRPLQVEADAVFASMVAATGAKKVADGPVEKSGASEAVQLEYVGDQPRADGSGTFAARSRWLFMTLEDGSGLIAAVTAPEEQFDEELETVLESVTLP</sequence>
<keyword evidence="2" id="KW-1185">Reference proteome</keyword>
<dbReference type="EMBL" id="CP101987">
    <property type="protein sequence ID" value="UUI70709.1"/>
    <property type="molecule type" value="Genomic_DNA"/>
</dbReference>
<gene>
    <name evidence="1" type="ORF">NP048_13005</name>
</gene>
<reference evidence="1 2" key="1">
    <citation type="submission" date="2022-07" db="EMBL/GenBank/DDBJ databases">
        <title>Novel species in genus cellulomonas.</title>
        <authorList>
            <person name="Ye L."/>
        </authorList>
    </citation>
    <scope>NUCLEOTIDE SEQUENCE [LARGE SCALE GENOMIC DNA]</scope>
    <source>
        <strain evidence="2">zg-B89</strain>
    </source>
</reference>
<dbReference type="RefSeq" id="WP_227576065.1">
    <property type="nucleotide sequence ID" value="NZ_CP101987.1"/>
</dbReference>
<evidence type="ECO:0000313" key="2">
    <source>
        <dbReference type="Proteomes" id="UP001316384"/>
    </source>
</evidence>
<organism evidence="1 2">
    <name type="scientific">Cellulomonas xiejunii</name>
    <dbReference type="NCBI Taxonomy" id="2968083"/>
    <lineage>
        <taxon>Bacteria</taxon>
        <taxon>Bacillati</taxon>
        <taxon>Actinomycetota</taxon>
        <taxon>Actinomycetes</taxon>
        <taxon>Micrococcales</taxon>
        <taxon>Cellulomonadaceae</taxon>
        <taxon>Cellulomonas</taxon>
    </lineage>
</organism>
<dbReference type="Proteomes" id="UP001316384">
    <property type="component" value="Chromosome"/>
</dbReference>
<name>A0ABY5KK78_9CELL</name>
<protein>
    <recommendedName>
        <fullName evidence="3">DUF1795 domain-containing protein</fullName>
    </recommendedName>
</protein>
<accession>A0ABY5KK78</accession>
<dbReference type="PROSITE" id="PS51257">
    <property type="entry name" value="PROKAR_LIPOPROTEIN"/>
    <property type="match status" value="1"/>
</dbReference>